<dbReference type="STRING" id="1297742.A176_006065"/>
<feature type="transmembrane region" description="Helical" evidence="2">
    <location>
        <begin position="148"/>
        <end position="167"/>
    </location>
</feature>
<dbReference type="EMBL" id="CP012109">
    <property type="protein sequence ID" value="AKQ69153.1"/>
    <property type="molecule type" value="Genomic_DNA"/>
</dbReference>
<organism evidence="3 4">
    <name type="scientific">Pseudomyxococcus hansupus</name>
    <dbReference type="NCBI Taxonomy" id="1297742"/>
    <lineage>
        <taxon>Bacteria</taxon>
        <taxon>Pseudomonadati</taxon>
        <taxon>Myxococcota</taxon>
        <taxon>Myxococcia</taxon>
        <taxon>Myxococcales</taxon>
        <taxon>Cystobacterineae</taxon>
        <taxon>Myxococcaceae</taxon>
        <taxon>Pseudomyxococcus</taxon>
    </lineage>
</organism>
<feature type="transmembrane region" description="Helical" evidence="2">
    <location>
        <begin position="6"/>
        <end position="28"/>
    </location>
</feature>
<gene>
    <name evidence="3" type="ORF">A176_006065</name>
</gene>
<feature type="transmembrane region" description="Helical" evidence="2">
    <location>
        <begin position="120"/>
        <end position="142"/>
    </location>
</feature>
<proteinExistence type="predicted"/>
<dbReference type="RefSeq" id="WP_002635669.1">
    <property type="nucleotide sequence ID" value="NZ_CP012109.1"/>
</dbReference>
<dbReference type="Proteomes" id="UP000009026">
    <property type="component" value="Chromosome"/>
</dbReference>
<feature type="region of interest" description="Disordered" evidence="1">
    <location>
        <begin position="64"/>
        <end position="85"/>
    </location>
</feature>
<reference evidence="3 4" key="1">
    <citation type="journal article" date="2016" name="PLoS ONE">
        <title>Complete Genome Sequence and Comparative Genomics of a Novel Myxobacterium Myxococcus hansupus.</title>
        <authorList>
            <person name="Sharma G."/>
            <person name="Narwani T."/>
            <person name="Subramanian S."/>
        </authorList>
    </citation>
    <scope>NUCLEOTIDE SEQUENCE [LARGE SCALE GENOMIC DNA]</scope>
    <source>
        <strain evidence="4">mixupus</strain>
    </source>
</reference>
<dbReference type="AlphaFoldDB" id="A0A0H4X5K2"/>
<name>A0A0H4X5K2_9BACT</name>
<dbReference type="KEGG" id="mym:A176_006065"/>
<feature type="transmembrane region" description="Helical" evidence="2">
    <location>
        <begin position="94"/>
        <end position="113"/>
    </location>
</feature>
<keyword evidence="2" id="KW-0472">Membrane</keyword>
<keyword evidence="2" id="KW-0812">Transmembrane</keyword>
<evidence type="ECO:0000256" key="2">
    <source>
        <dbReference type="SAM" id="Phobius"/>
    </source>
</evidence>
<evidence type="ECO:0000313" key="3">
    <source>
        <dbReference type="EMBL" id="AKQ69153.1"/>
    </source>
</evidence>
<feature type="transmembrane region" description="Helical" evidence="2">
    <location>
        <begin position="40"/>
        <end position="57"/>
    </location>
</feature>
<keyword evidence="4" id="KW-1185">Reference proteome</keyword>
<feature type="compositionally biased region" description="Low complexity" evidence="1">
    <location>
        <begin position="68"/>
        <end position="85"/>
    </location>
</feature>
<dbReference type="PATRIC" id="fig|1297742.4.peg.6156"/>
<evidence type="ECO:0000313" key="4">
    <source>
        <dbReference type="Proteomes" id="UP000009026"/>
    </source>
</evidence>
<accession>A0A0H4X5K2</accession>
<sequence length="308" mass="33263">MGIIYLLVYVIGSFMVTLAFSGLLDSVYDGSSMKSGVESLAKGAGVIGVAAVLHVLVSRRRTEAMSSAAPEETVPDATPATETAEAKPGSKYRAIYVSAAVWAAPNIAAWIQFELFRDPIVMIGFPTLVGGYLLTFFVSALVVANWRIPWVGIMVALAFIGSPLAWLGNSVFIKHFNHHLSTVVEPVSRTKKGEYRDPIVSRGSAPDRPVWGGGIPTELMAEVSEAKTLDLEKELETGGVRRTPEGGYVRVLSDGTERRLRSMAELAQALKDASAAEDQRAAEAEAAWERQVRQLKRGGRLFSRAPAD</sequence>
<keyword evidence="2" id="KW-1133">Transmembrane helix</keyword>
<protein>
    <submittedName>
        <fullName evidence="3">Uncharacterized protein</fullName>
    </submittedName>
</protein>
<evidence type="ECO:0000256" key="1">
    <source>
        <dbReference type="SAM" id="MobiDB-lite"/>
    </source>
</evidence>